<evidence type="ECO:0000313" key="2">
    <source>
        <dbReference type="Proteomes" id="UP001153712"/>
    </source>
</evidence>
<protein>
    <submittedName>
        <fullName evidence="1">Uncharacterized protein</fullName>
    </submittedName>
</protein>
<organism evidence="1 2">
    <name type="scientific">Phyllotreta striolata</name>
    <name type="common">Striped flea beetle</name>
    <name type="synonym">Crioceris striolata</name>
    <dbReference type="NCBI Taxonomy" id="444603"/>
    <lineage>
        <taxon>Eukaryota</taxon>
        <taxon>Metazoa</taxon>
        <taxon>Ecdysozoa</taxon>
        <taxon>Arthropoda</taxon>
        <taxon>Hexapoda</taxon>
        <taxon>Insecta</taxon>
        <taxon>Pterygota</taxon>
        <taxon>Neoptera</taxon>
        <taxon>Endopterygota</taxon>
        <taxon>Coleoptera</taxon>
        <taxon>Polyphaga</taxon>
        <taxon>Cucujiformia</taxon>
        <taxon>Chrysomeloidea</taxon>
        <taxon>Chrysomelidae</taxon>
        <taxon>Galerucinae</taxon>
        <taxon>Alticini</taxon>
        <taxon>Phyllotreta</taxon>
    </lineage>
</organism>
<name>A0A9N9XLL9_PHYSR</name>
<evidence type="ECO:0000313" key="1">
    <source>
        <dbReference type="EMBL" id="CAG9858780.1"/>
    </source>
</evidence>
<reference evidence="1" key="1">
    <citation type="submission" date="2022-01" db="EMBL/GenBank/DDBJ databases">
        <authorList>
            <person name="King R."/>
        </authorList>
    </citation>
    <scope>NUCLEOTIDE SEQUENCE</scope>
</reference>
<accession>A0A9N9XLL9</accession>
<sequence length="79" mass="9178">MRLWCFAGIIIGILAGTYKGMPLTKLGKDLQMKLVHHANTPFIDYKYITKTILPSEDNWWKRGTHHFYADETAKVVRAR</sequence>
<dbReference type="OrthoDB" id="6766078at2759"/>
<dbReference type="EMBL" id="OU900095">
    <property type="protein sequence ID" value="CAG9858780.1"/>
    <property type="molecule type" value="Genomic_DNA"/>
</dbReference>
<dbReference type="Proteomes" id="UP001153712">
    <property type="component" value="Chromosome 2"/>
</dbReference>
<proteinExistence type="predicted"/>
<gene>
    <name evidence="1" type="ORF">PHYEVI_LOCUS5167</name>
</gene>
<dbReference type="AlphaFoldDB" id="A0A9N9XLL9"/>
<keyword evidence="2" id="KW-1185">Reference proteome</keyword>